<dbReference type="InterPro" id="IPR027785">
    <property type="entry name" value="UvrD-like_helicase_C"/>
</dbReference>
<dbReference type="PANTHER" id="PTHR43788:SF6">
    <property type="entry name" value="DNA HELICASE B"/>
    <property type="match status" value="1"/>
</dbReference>
<evidence type="ECO:0000256" key="1">
    <source>
        <dbReference type="ARBA" id="ARBA00022741"/>
    </source>
</evidence>
<accession>I5D5R5</accession>
<dbReference type="Gene3D" id="2.30.30.940">
    <property type="match status" value="1"/>
</dbReference>
<feature type="domain" description="AAA+ ATPase" evidence="3">
    <location>
        <begin position="344"/>
        <end position="483"/>
    </location>
</feature>
<protein>
    <submittedName>
        <fullName evidence="4">Exodeoxyribonuclease V alpha chain</fullName>
    </submittedName>
</protein>
<evidence type="ECO:0000259" key="3">
    <source>
        <dbReference type="SMART" id="SM00382"/>
    </source>
</evidence>
<dbReference type="EMBL" id="AJPR01000011">
    <property type="protein sequence ID" value="EIN15024.1"/>
    <property type="molecule type" value="Genomic_DNA"/>
</dbReference>
<reference evidence="4 5" key="1">
    <citation type="journal article" date="2012" name="Appl. Environ. Microbiol.">
        <title>Emergence of Atypical Mycoplasma agalactiae Strains Harboring a New Prophage and Associated with an Alpine Wild Ungulate Mortality Episode.</title>
        <authorList>
            <person name="Tardy F."/>
            <person name="Baranowski E."/>
            <person name="Nouvel L.X."/>
            <person name="Mick V."/>
            <person name="Manso-Silvan L."/>
            <person name="Thiaucourt F."/>
            <person name="Thebault P."/>
            <person name="Breton M."/>
            <person name="Sirand-Pugnet P."/>
            <person name="Blanchard A."/>
            <person name="Garnier A."/>
            <person name="Gibert P."/>
            <person name="Game Y."/>
            <person name="Poumarat F."/>
            <person name="Citti C."/>
        </authorList>
    </citation>
    <scope>NUCLEOTIDE SEQUENCE [LARGE SCALE GENOMIC DNA]</scope>
    <source>
        <strain evidence="4 5">14628</strain>
    </source>
</reference>
<dbReference type="Pfam" id="PF13538">
    <property type="entry name" value="UvrD_C_2"/>
    <property type="match status" value="1"/>
</dbReference>
<sequence length="751" mass="87486">MKSFIGYIKEFTYNTDKDWAVANFYVLDTEKIIKISGNINSLPIEVLYEIRTDENPEEKYNSEFYNCKSYKLFTASDNQIFFEYLKSDVFNKNIGDDFIKKLESYYQSDNIWQEILSNNEKFLNMKQVRKPVLNSVFNKLTFSNLKLEFLANDLDLNVLDKLIELYAGSFNRIQEAIKNSLYEINFQYKITSLESIDKIFLHFNKDANNVARITHYLHNYCNENLNNKSSSYTYLENIKEYFDDQEKFFIPVELKKKVINNVIRYAKNKKLLIIKKDRVYTAQTYNDEMTIASFLTNKNKVKKIRHSKFKQYIKEIQEETRKEPKKDNFKYDESQINALRKFIDNKFVVINGGPGTGKTTLIKGIVKLFKKVYPNESFKIATPTGRAAARIKESFEESDATTIHKLLQYDPSTGKFRKNIFNPLDEGLLIIDETSMVDNNLFSSFISSIGNAKRVVFVGDVEQLPSIGIGNAFEDIIKSKKITTVELKSTHRQGKQSKITDLAYMIRNNNFDITKLQETAEKSDLKTIFVDDQEKCLTKIIENYHFENKNDKNNNDSDITNQIQIISPFNKGTLGIEEINKKIQEKFNKNKNEDEKLNANGYSFYKNDKIMYLKNKNDLSNGDIGIINNIDKSESKMNTNFNKKEILLNSADLDNLTLCYACTVHKTQGSEFQKVILVLDPEKGSSFINKKLVYTAITRAKDELVIIASKQSFNKSINQRPAQRDTSLAKHIKIMHWKKKWSLFRKRQCCR</sequence>
<dbReference type="InterPro" id="IPR003593">
    <property type="entry name" value="AAA+_ATPase"/>
</dbReference>
<comment type="caution">
    <text evidence="4">The sequence shown here is derived from an EMBL/GenBank/DDBJ whole genome shotgun (WGS) entry which is preliminary data.</text>
</comment>
<dbReference type="PATRIC" id="fig|1110504.5.peg.646"/>
<dbReference type="Gene3D" id="3.40.50.300">
    <property type="entry name" value="P-loop containing nucleotide triphosphate hydrolases"/>
    <property type="match status" value="2"/>
</dbReference>
<dbReference type="Proteomes" id="UP000003181">
    <property type="component" value="Unassembled WGS sequence"/>
</dbReference>
<dbReference type="AlphaFoldDB" id="I5D5R5"/>
<dbReference type="CDD" id="cd18809">
    <property type="entry name" value="SF1_C_RecD"/>
    <property type="match status" value="1"/>
</dbReference>
<keyword evidence="1" id="KW-0547">Nucleotide-binding</keyword>
<dbReference type="InterPro" id="IPR050534">
    <property type="entry name" value="Coronavir_polyprotein_1ab"/>
</dbReference>
<name>I5D5R5_MYCAA</name>
<dbReference type="RefSeq" id="WP_004024378.1">
    <property type="nucleotide sequence ID" value="NZ_AJPR01000011.1"/>
</dbReference>
<dbReference type="CDD" id="cd17933">
    <property type="entry name" value="DEXSc_RecD-like"/>
    <property type="match status" value="1"/>
</dbReference>
<keyword evidence="2" id="KW-0067">ATP-binding</keyword>
<dbReference type="SUPFAM" id="SSF52540">
    <property type="entry name" value="P-loop containing nucleoside triphosphate hydrolases"/>
    <property type="match status" value="2"/>
</dbReference>
<dbReference type="STRING" id="1110504.MAGb_6520"/>
<dbReference type="SMART" id="SM00382">
    <property type="entry name" value="AAA"/>
    <property type="match status" value="1"/>
</dbReference>
<dbReference type="GO" id="GO:0003678">
    <property type="term" value="F:DNA helicase activity"/>
    <property type="evidence" value="ECO:0007669"/>
    <property type="project" value="UniProtKB-ARBA"/>
</dbReference>
<evidence type="ECO:0000313" key="5">
    <source>
        <dbReference type="Proteomes" id="UP000003181"/>
    </source>
</evidence>
<dbReference type="Pfam" id="PF13245">
    <property type="entry name" value="AAA_19"/>
    <property type="match status" value="1"/>
</dbReference>
<dbReference type="PANTHER" id="PTHR43788">
    <property type="entry name" value="DNA2/NAM7 HELICASE FAMILY MEMBER"/>
    <property type="match status" value="1"/>
</dbReference>
<gene>
    <name evidence="4" type="primary">recD-2</name>
    <name evidence="4" type="ORF">MAGb_6520</name>
</gene>
<dbReference type="InterPro" id="IPR027417">
    <property type="entry name" value="P-loop_NTPase"/>
</dbReference>
<evidence type="ECO:0000313" key="4">
    <source>
        <dbReference type="EMBL" id="EIN15024.1"/>
    </source>
</evidence>
<organism evidence="4 5">
    <name type="scientific">Mycoplasmopsis agalactiae 14628</name>
    <dbReference type="NCBI Taxonomy" id="1110504"/>
    <lineage>
        <taxon>Bacteria</taxon>
        <taxon>Bacillati</taxon>
        <taxon>Mycoplasmatota</taxon>
        <taxon>Mycoplasmoidales</taxon>
        <taxon>Metamycoplasmataceae</taxon>
        <taxon>Mycoplasmopsis</taxon>
    </lineage>
</organism>
<proteinExistence type="predicted"/>
<evidence type="ECO:0000256" key="2">
    <source>
        <dbReference type="ARBA" id="ARBA00022840"/>
    </source>
</evidence>
<dbReference type="GO" id="GO:0005524">
    <property type="term" value="F:ATP binding"/>
    <property type="evidence" value="ECO:0007669"/>
    <property type="project" value="UniProtKB-KW"/>
</dbReference>
<dbReference type="OrthoDB" id="9803432at2"/>